<dbReference type="OrthoDB" id="538216at2759"/>
<organism evidence="3 4">
    <name type="scientific">Tetrabaena socialis</name>
    <dbReference type="NCBI Taxonomy" id="47790"/>
    <lineage>
        <taxon>Eukaryota</taxon>
        <taxon>Viridiplantae</taxon>
        <taxon>Chlorophyta</taxon>
        <taxon>core chlorophytes</taxon>
        <taxon>Chlorophyceae</taxon>
        <taxon>CS clade</taxon>
        <taxon>Chlamydomonadales</taxon>
        <taxon>Tetrabaenaceae</taxon>
        <taxon>Tetrabaena</taxon>
    </lineage>
</organism>
<proteinExistence type="predicted"/>
<comment type="caution">
    <text evidence="3">The sequence shown here is derived from an EMBL/GenBank/DDBJ whole genome shotgun (WGS) entry which is preliminary data.</text>
</comment>
<feature type="region of interest" description="Disordered" evidence="1">
    <location>
        <begin position="291"/>
        <end position="316"/>
    </location>
</feature>
<feature type="compositionally biased region" description="Polar residues" evidence="1">
    <location>
        <begin position="197"/>
        <end position="215"/>
    </location>
</feature>
<feature type="region of interest" description="Disordered" evidence="1">
    <location>
        <begin position="161"/>
        <end position="225"/>
    </location>
</feature>
<dbReference type="Proteomes" id="UP000236333">
    <property type="component" value="Unassembled WGS sequence"/>
</dbReference>
<dbReference type="InterPro" id="IPR045030">
    <property type="entry name" value="LYSM1-4"/>
</dbReference>
<protein>
    <recommendedName>
        <fullName evidence="2">LysM domain-containing protein</fullName>
    </recommendedName>
</protein>
<evidence type="ECO:0000259" key="2">
    <source>
        <dbReference type="PROSITE" id="PS51782"/>
    </source>
</evidence>
<reference evidence="3 4" key="1">
    <citation type="journal article" date="2017" name="Mol. Biol. Evol.">
        <title>The 4-celled Tetrabaena socialis nuclear genome reveals the essential components for genetic control of cell number at the origin of multicellularity in the volvocine lineage.</title>
        <authorList>
            <person name="Featherston J."/>
            <person name="Arakaki Y."/>
            <person name="Hanschen E.R."/>
            <person name="Ferris P.J."/>
            <person name="Michod R.E."/>
            <person name="Olson B.J.S.C."/>
            <person name="Nozaki H."/>
            <person name="Durand P.M."/>
        </authorList>
    </citation>
    <scope>NUCLEOTIDE SEQUENCE [LARGE SCALE GENOMIC DNA]</scope>
    <source>
        <strain evidence="3 4">NIES-571</strain>
    </source>
</reference>
<dbReference type="Pfam" id="PF01476">
    <property type="entry name" value="LysM"/>
    <property type="match status" value="1"/>
</dbReference>
<dbReference type="InterPro" id="IPR036779">
    <property type="entry name" value="LysM_dom_sf"/>
</dbReference>
<evidence type="ECO:0000313" key="3">
    <source>
        <dbReference type="EMBL" id="PNH05970.1"/>
    </source>
</evidence>
<feature type="non-terminal residue" evidence="3">
    <location>
        <position position="316"/>
    </location>
</feature>
<feature type="domain" description="LysM" evidence="2">
    <location>
        <begin position="19"/>
        <end position="63"/>
    </location>
</feature>
<sequence length="316" mass="32665">MASPSTSQDSEEQPSVTFVKHEVSKLDTLAGLAIKYNASVGDIKRANGLLSDSALFARGVILIPTSHLPIGHEIQRICAQVLMGNSRDPVLHAGSQAHPASAAVARIATSLNVVNSHSYPDDLPISECAWIAMCQCGGCGPMDPNGLCARNLTPVEVELTDRSSDGTYLPPANSGPTRQADAVRRRRNQNDGDAESFSDSANSFGWGYQHQNSSKGAGGGRGDSVSENGRLAAWFSELGKAIGEGVSQTVAKVKEAANQPVLAARAGQPAGSPGGFGAVADAMLASRRRTTGAGTLGRAPFEGSVSGRAKQGGKSD</sequence>
<dbReference type="EMBL" id="PGGS01000268">
    <property type="protein sequence ID" value="PNH05970.1"/>
    <property type="molecule type" value="Genomic_DNA"/>
</dbReference>
<dbReference type="CDD" id="cd00118">
    <property type="entry name" value="LysM"/>
    <property type="match status" value="1"/>
</dbReference>
<accession>A0A2J8A0C6</accession>
<dbReference type="AlphaFoldDB" id="A0A2J8A0C6"/>
<evidence type="ECO:0000256" key="1">
    <source>
        <dbReference type="SAM" id="MobiDB-lite"/>
    </source>
</evidence>
<dbReference type="PROSITE" id="PS51782">
    <property type="entry name" value="LYSM"/>
    <property type="match status" value="1"/>
</dbReference>
<keyword evidence="4" id="KW-1185">Reference proteome</keyword>
<dbReference type="SMART" id="SM00257">
    <property type="entry name" value="LysM"/>
    <property type="match status" value="1"/>
</dbReference>
<dbReference type="InterPro" id="IPR018392">
    <property type="entry name" value="LysM"/>
</dbReference>
<dbReference type="PANTHER" id="PTHR20932">
    <property type="entry name" value="LYSM AND PUTATIVE PEPTIDOGLYCAN-BINDING DOMAIN-CONTAINING PROTEIN"/>
    <property type="match status" value="1"/>
</dbReference>
<gene>
    <name evidence="3" type="ORF">TSOC_007704</name>
</gene>
<name>A0A2J8A0C6_9CHLO</name>
<evidence type="ECO:0000313" key="4">
    <source>
        <dbReference type="Proteomes" id="UP000236333"/>
    </source>
</evidence>
<dbReference type="Gene3D" id="3.10.350.10">
    <property type="entry name" value="LysM domain"/>
    <property type="match status" value="1"/>
</dbReference>
<dbReference type="PANTHER" id="PTHR20932:SF8">
    <property type="entry name" value="LD22649P"/>
    <property type="match status" value="1"/>
</dbReference>
<dbReference type="SUPFAM" id="SSF54106">
    <property type="entry name" value="LysM domain"/>
    <property type="match status" value="1"/>
</dbReference>